<dbReference type="InterPro" id="IPR004841">
    <property type="entry name" value="AA-permease/SLC12A_dom"/>
</dbReference>
<dbReference type="PANTHER" id="PTHR11827">
    <property type="entry name" value="SOLUTE CARRIER FAMILY 12, CATION COTRANSPORTERS"/>
    <property type="match status" value="1"/>
</dbReference>
<dbReference type="GO" id="GO:0016020">
    <property type="term" value="C:membrane"/>
    <property type="evidence" value="ECO:0007669"/>
    <property type="project" value="UniProtKB-SubCell"/>
</dbReference>
<dbReference type="Proteomes" id="UP000266721">
    <property type="component" value="Unassembled WGS sequence"/>
</dbReference>
<dbReference type="Gene3D" id="1.20.1740.10">
    <property type="entry name" value="Amino acid/polyamine transporter I"/>
    <property type="match status" value="1"/>
</dbReference>
<dbReference type="PANTHER" id="PTHR11827:SF72">
    <property type="entry name" value="GH08340P"/>
    <property type="match status" value="1"/>
</dbReference>
<feature type="transmembrane region" description="Helical" evidence="5">
    <location>
        <begin position="12"/>
        <end position="31"/>
    </location>
</feature>
<feature type="non-terminal residue" evidence="7">
    <location>
        <position position="1"/>
    </location>
</feature>
<evidence type="ECO:0000256" key="3">
    <source>
        <dbReference type="ARBA" id="ARBA00022989"/>
    </source>
</evidence>
<reference evidence="7 8" key="1">
    <citation type="journal article" date="2016" name="PLoS ONE">
        <title>A First Insight into the Genome of the Filter-Feeder Mussel Mytilus galloprovincialis.</title>
        <authorList>
            <person name="Murgarella M."/>
            <person name="Puiu D."/>
            <person name="Novoa B."/>
            <person name="Figueras A."/>
            <person name="Posada D."/>
            <person name="Canchaya C."/>
        </authorList>
    </citation>
    <scope>NUCLEOTIDE SEQUENCE [LARGE SCALE GENOMIC DNA]</scope>
    <source>
        <tissue evidence="7">Muscle</tissue>
    </source>
</reference>
<evidence type="ECO:0000256" key="2">
    <source>
        <dbReference type="ARBA" id="ARBA00022692"/>
    </source>
</evidence>
<sequence length="134" mass="15215">LPLDGKEWYKYLYSSVVLFFCLAICMIGGSMFAKTLIVIFMITVVCTLSVYISIFAKSERKLIQNPRIDMLDKRNESCANHTFYTGLSGTTFKDNFYEQYGRDYITHDKMDFATVFSILFSSVTGILNGANMSG</sequence>
<evidence type="ECO:0000313" key="7">
    <source>
        <dbReference type="EMBL" id="OPL20360.1"/>
    </source>
</evidence>
<dbReference type="AlphaFoldDB" id="A0A409V6K4"/>
<dbReference type="GO" id="GO:0055075">
    <property type="term" value="P:potassium ion homeostasis"/>
    <property type="evidence" value="ECO:0007669"/>
    <property type="project" value="TreeGrafter"/>
</dbReference>
<dbReference type="GO" id="GO:0055064">
    <property type="term" value="P:chloride ion homeostasis"/>
    <property type="evidence" value="ECO:0007669"/>
    <property type="project" value="TreeGrafter"/>
</dbReference>
<comment type="subcellular location">
    <subcellularLocation>
        <location evidence="1">Membrane</location>
        <topology evidence="1">Multi-pass membrane protein</topology>
    </subcellularLocation>
</comment>
<dbReference type="Pfam" id="PF00324">
    <property type="entry name" value="AA_permease"/>
    <property type="match status" value="1"/>
</dbReference>
<evidence type="ECO:0000256" key="1">
    <source>
        <dbReference type="ARBA" id="ARBA00004141"/>
    </source>
</evidence>
<keyword evidence="2 5" id="KW-0812">Transmembrane</keyword>
<dbReference type="GO" id="GO:0015379">
    <property type="term" value="F:potassium:chloride symporter activity"/>
    <property type="evidence" value="ECO:0007669"/>
    <property type="project" value="TreeGrafter"/>
</dbReference>
<evidence type="ECO:0000256" key="4">
    <source>
        <dbReference type="ARBA" id="ARBA00023136"/>
    </source>
</evidence>
<dbReference type="EMBL" id="KV610715">
    <property type="protein sequence ID" value="OPL20360.1"/>
    <property type="molecule type" value="Genomic_DNA"/>
</dbReference>
<proteinExistence type="predicted"/>
<gene>
    <name evidence="7" type="ORF">AM593_05384</name>
</gene>
<evidence type="ECO:0000259" key="6">
    <source>
        <dbReference type="Pfam" id="PF00324"/>
    </source>
</evidence>
<accession>A0A409V6K4</accession>
<name>A0A409V6K4_MYTGA</name>
<protein>
    <recommendedName>
        <fullName evidence="6">Amino acid permease/ SLC12A domain-containing protein</fullName>
    </recommendedName>
</protein>
<organism evidence="7 8">
    <name type="scientific">Mytilus galloprovincialis</name>
    <name type="common">Mediterranean mussel</name>
    <dbReference type="NCBI Taxonomy" id="29158"/>
    <lineage>
        <taxon>Eukaryota</taxon>
        <taxon>Metazoa</taxon>
        <taxon>Spiralia</taxon>
        <taxon>Lophotrochozoa</taxon>
        <taxon>Mollusca</taxon>
        <taxon>Bivalvia</taxon>
        <taxon>Autobranchia</taxon>
        <taxon>Pteriomorphia</taxon>
        <taxon>Mytilida</taxon>
        <taxon>Mytiloidea</taxon>
        <taxon>Mytilidae</taxon>
        <taxon>Mytilinae</taxon>
        <taxon>Mytilus</taxon>
    </lineage>
</organism>
<dbReference type="InterPro" id="IPR004842">
    <property type="entry name" value="SLC12A_fam"/>
</dbReference>
<evidence type="ECO:0000256" key="5">
    <source>
        <dbReference type="SAM" id="Phobius"/>
    </source>
</evidence>
<keyword evidence="3 5" id="KW-1133">Transmembrane helix</keyword>
<evidence type="ECO:0000313" key="8">
    <source>
        <dbReference type="Proteomes" id="UP000266721"/>
    </source>
</evidence>
<feature type="transmembrane region" description="Helical" evidence="5">
    <location>
        <begin position="112"/>
        <end position="130"/>
    </location>
</feature>
<keyword evidence="4 5" id="KW-0472">Membrane</keyword>
<keyword evidence="8" id="KW-1185">Reference proteome</keyword>
<feature type="transmembrane region" description="Helical" evidence="5">
    <location>
        <begin position="37"/>
        <end position="56"/>
    </location>
</feature>
<feature type="domain" description="Amino acid permease/ SLC12A" evidence="6">
    <location>
        <begin position="8"/>
        <end position="134"/>
    </location>
</feature>
<dbReference type="GO" id="GO:0006884">
    <property type="term" value="P:cell volume homeostasis"/>
    <property type="evidence" value="ECO:0007669"/>
    <property type="project" value="TreeGrafter"/>
</dbReference>